<dbReference type="GO" id="GO:0005324">
    <property type="term" value="F:long-chain fatty acid transmembrane transporter activity"/>
    <property type="evidence" value="ECO:0007669"/>
    <property type="project" value="TreeGrafter"/>
</dbReference>
<evidence type="ECO:0000256" key="5">
    <source>
        <dbReference type="ARBA" id="ARBA00036527"/>
    </source>
</evidence>
<evidence type="ECO:0000256" key="6">
    <source>
        <dbReference type="ARBA" id="ARBA00041297"/>
    </source>
</evidence>
<keyword evidence="3" id="KW-0443">Lipid metabolism</keyword>
<dbReference type="PANTHER" id="PTHR43107">
    <property type="entry name" value="LONG-CHAIN FATTY ACID TRANSPORT PROTEIN"/>
    <property type="match status" value="1"/>
</dbReference>
<gene>
    <name evidence="10" type="ORF">PoB_006447400</name>
</gene>
<dbReference type="InterPro" id="IPR000873">
    <property type="entry name" value="AMP-dep_synth/lig_dom"/>
</dbReference>
<dbReference type="PANTHER" id="PTHR43107:SF22">
    <property type="entry name" value="VERY LONG-CHAIN ACYL-COA SYNTHETASE"/>
    <property type="match status" value="1"/>
</dbReference>
<evidence type="ECO:0000259" key="9">
    <source>
        <dbReference type="Pfam" id="PF13193"/>
    </source>
</evidence>
<dbReference type="Proteomes" id="UP000735302">
    <property type="component" value="Unassembled WGS sequence"/>
</dbReference>
<dbReference type="GO" id="GO:0005886">
    <property type="term" value="C:plasma membrane"/>
    <property type="evidence" value="ECO:0007669"/>
    <property type="project" value="TreeGrafter"/>
</dbReference>
<dbReference type="InterPro" id="IPR042099">
    <property type="entry name" value="ANL_N_sf"/>
</dbReference>
<dbReference type="GO" id="GO:0004467">
    <property type="term" value="F:long-chain fatty acid-CoA ligase activity"/>
    <property type="evidence" value="ECO:0007669"/>
    <property type="project" value="UniProtKB-EC"/>
</dbReference>
<dbReference type="Gene3D" id="3.40.50.12780">
    <property type="entry name" value="N-terminal domain of ligase-like"/>
    <property type="match status" value="1"/>
</dbReference>
<comment type="catalytic activity">
    <reaction evidence="5">
        <text>a very long-chain fatty acid + ATP + CoA = a very long-chain fatty acyl-CoA + AMP + diphosphate</text>
        <dbReference type="Rhea" id="RHEA:54536"/>
        <dbReference type="ChEBI" id="CHEBI:30616"/>
        <dbReference type="ChEBI" id="CHEBI:33019"/>
        <dbReference type="ChEBI" id="CHEBI:57287"/>
        <dbReference type="ChEBI" id="CHEBI:58950"/>
        <dbReference type="ChEBI" id="CHEBI:138261"/>
        <dbReference type="ChEBI" id="CHEBI:456215"/>
    </reaction>
    <physiologicalReaction direction="left-to-right" evidence="5">
        <dbReference type="Rhea" id="RHEA:54537"/>
    </physiologicalReaction>
</comment>
<dbReference type="PROSITE" id="PS00455">
    <property type="entry name" value="AMP_BINDING"/>
    <property type="match status" value="1"/>
</dbReference>
<name>A0AAV4D1G6_9GAST</name>
<sequence length="628" mass="69686">MKFYQKVLAGSAGATGAGLVAWKTMFPWLEYDIQLMKAGKKLYKLKDEAMKSFLIDKFEEKVAMTPKKPLVIFEDNIYTYEFIDQMACKVANIGKSWGLRRGDCVAMMIENEPSFVWTFLGFQKLGVAVAFINYNLKMHPLVHSVLAADPKYLITGASEQIIHSVLEVLQDFDKLPVYVQGLGTNPVPCGLHSLDDLMIQTLPTGVSPALRAGMTMSDIFCYIYTSGTTGSPKPAIISQLKGSSFGLVLSGCVDFCSSDTLYVPLPLYHSAGGGIGLIGVLSSGATMVLRRKFSARNFIEDCRKHNVTVMQYIGELFRYLLAQPASPLDSQHKIRAAFGNGLRKDIWVEVAKRFKIPHIVEFFGATEGPSMLLNVSGKPGAIGRLSPLLNALDSDPKALVKFDYGTAMPLRDKNGHCMKVGIGEPGLFLSRVPQHLIKDGSFKVYKSSDEANEKKLIRNAFVPGDLYFNFGDVFVMDKEYFIYFQDRIGDTFRWKGENVSTTELANVITAVPFVEDANVYGVSMPGNDGRAGMAAITINPGTSLSAKEMKELYDHVCEELPTYARPLFIRHLNQAIITGTFKQRKVELVKEGYDLSLVKDPLFFLDHSKKTFSPLKEQDLAKFLSSKL</sequence>
<evidence type="ECO:0000256" key="1">
    <source>
        <dbReference type="ARBA" id="ARBA00006432"/>
    </source>
</evidence>
<evidence type="ECO:0000256" key="2">
    <source>
        <dbReference type="ARBA" id="ARBA00022598"/>
    </source>
</evidence>
<evidence type="ECO:0000256" key="7">
    <source>
        <dbReference type="ARBA" id="ARBA00048666"/>
    </source>
</evidence>
<feature type="domain" description="AMP-dependent synthetase/ligase" evidence="8">
    <location>
        <begin position="58"/>
        <end position="385"/>
    </location>
</feature>
<dbReference type="GO" id="GO:0044539">
    <property type="term" value="P:long-chain fatty acid import into cell"/>
    <property type="evidence" value="ECO:0007669"/>
    <property type="project" value="TreeGrafter"/>
</dbReference>
<protein>
    <recommendedName>
        <fullName evidence="4">long-chain-fatty-acid--CoA ligase</fullName>
        <ecNumber evidence="4">6.2.1.3</ecNumber>
    </recommendedName>
    <alternativeName>
        <fullName evidence="6">Long-chain-fatty-acid--CoA ligase</fullName>
    </alternativeName>
</protein>
<feature type="domain" description="AMP-binding enzyme C-terminal" evidence="9">
    <location>
        <begin position="503"/>
        <end position="580"/>
    </location>
</feature>
<keyword evidence="2" id="KW-0436">Ligase</keyword>
<comment type="caution">
    <text evidence="10">The sequence shown here is derived from an EMBL/GenBank/DDBJ whole genome shotgun (WGS) entry which is preliminary data.</text>
</comment>
<keyword evidence="11" id="KW-1185">Reference proteome</keyword>
<dbReference type="AlphaFoldDB" id="A0AAV4D1G6"/>
<reference evidence="10 11" key="1">
    <citation type="journal article" date="2021" name="Elife">
        <title>Chloroplast acquisition without the gene transfer in kleptoplastic sea slugs, Plakobranchus ocellatus.</title>
        <authorList>
            <person name="Maeda T."/>
            <person name="Takahashi S."/>
            <person name="Yoshida T."/>
            <person name="Shimamura S."/>
            <person name="Takaki Y."/>
            <person name="Nagai Y."/>
            <person name="Toyoda A."/>
            <person name="Suzuki Y."/>
            <person name="Arimoto A."/>
            <person name="Ishii H."/>
            <person name="Satoh N."/>
            <person name="Nishiyama T."/>
            <person name="Hasebe M."/>
            <person name="Maruyama T."/>
            <person name="Minagawa J."/>
            <person name="Obokata J."/>
            <person name="Shigenobu S."/>
        </authorList>
    </citation>
    <scope>NUCLEOTIDE SEQUENCE [LARGE SCALE GENOMIC DNA]</scope>
</reference>
<dbReference type="FunFam" id="3.30.300.30:FF:000002">
    <property type="entry name" value="Long-chain fatty acid transport protein 1"/>
    <property type="match status" value="1"/>
</dbReference>
<comment type="similarity">
    <text evidence="1">Belongs to the ATP-dependent AMP-binding enzyme family.</text>
</comment>
<dbReference type="InterPro" id="IPR020845">
    <property type="entry name" value="AMP-binding_CS"/>
</dbReference>
<evidence type="ECO:0000313" key="11">
    <source>
        <dbReference type="Proteomes" id="UP000735302"/>
    </source>
</evidence>
<evidence type="ECO:0000256" key="3">
    <source>
        <dbReference type="ARBA" id="ARBA00022832"/>
    </source>
</evidence>
<dbReference type="InterPro" id="IPR045851">
    <property type="entry name" value="AMP-bd_C_sf"/>
</dbReference>
<keyword evidence="3" id="KW-0276">Fatty acid metabolism</keyword>
<dbReference type="Pfam" id="PF00501">
    <property type="entry name" value="AMP-binding"/>
    <property type="match status" value="1"/>
</dbReference>
<dbReference type="Pfam" id="PF13193">
    <property type="entry name" value="AMP-binding_C"/>
    <property type="match status" value="1"/>
</dbReference>
<dbReference type="EMBL" id="BLXT01007308">
    <property type="protein sequence ID" value="GFO37969.1"/>
    <property type="molecule type" value="Genomic_DNA"/>
</dbReference>
<dbReference type="GO" id="GO:0005789">
    <property type="term" value="C:endoplasmic reticulum membrane"/>
    <property type="evidence" value="ECO:0007669"/>
    <property type="project" value="TreeGrafter"/>
</dbReference>
<dbReference type="Gene3D" id="3.30.300.30">
    <property type="match status" value="1"/>
</dbReference>
<proteinExistence type="inferred from homology"/>
<dbReference type="InterPro" id="IPR025110">
    <property type="entry name" value="AMP-bd_C"/>
</dbReference>
<dbReference type="EC" id="6.2.1.3" evidence="4"/>
<evidence type="ECO:0000259" key="8">
    <source>
        <dbReference type="Pfam" id="PF00501"/>
    </source>
</evidence>
<organism evidence="10 11">
    <name type="scientific">Plakobranchus ocellatus</name>
    <dbReference type="NCBI Taxonomy" id="259542"/>
    <lineage>
        <taxon>Eukaryota</taxon>
        <taxon>Metazoa</taxon>
        <taxon>Spiralia</taxon>
        <taxon>Lophotrochozoa</taxon>
        <taxon>Mollusca</taxon>
        <taxon>Gastropoda</taxon>
        <taxon>Heterobranchia</taxon>
        <taxon>Euthyneura</taxon>
        <taxon>Panpulmonata</taxon>
        <taxon>Sacoglossa</taxon>
        <taxon>Placobranchoidea</taxon>
        <taxon>Plakobranchidae</taxon>
        <taxon>Plakobranchus</taxon>
    </lineage>
</organism>
<dbReference type="SUPFAM" id="SSF56801">
    <property type="entry name" value="Acetyl-CoA synthetase-like"/>
    <property type="match status" value="1"/>
</dbReference>
<accession>A0AAV4D1G6</accession>
<evidence type="ECO:0000313" key="10">
    <source>
        <dbReference type="EMBL" id="GFO37969.1"/>
    </source>
</evidence>
<comment type="catalytic activity">
    <reaction evidence="7">
        <text>tetracosanoate + ATP + CoA = tetracosanoyl-CoA + AMP + diphosphate</text>
        <dbReference type="Rhea" id="RHEA:33639"/>
        <dbReference type="ChEBI" id="CHEBI:30616"/>
        <dbReference type="ChEBI" id="CHEBI:31014"/>
        <dbReference type="ChEBI" id="CHEBI:33019"/>
        <dbReference type="ChEBI" id="CHEBI:57287"/>
        <dbReference type="ChEBI" id="CHEBI:65052"/>
        <dbReference type="ChEBI" id="CHEBI:456215"/>
    </reaction>
    <physiologicalReaction direction="left-to-right" evidence="7">
        <dbReference type="Rhea" id="RHEA:33640"/>
    </physiologicalReaction>
</comment>
<evidence type="ECO:0000256" key="4">
    <source>
        <dbReference type="ARBA" id="ARBA00026121"/>
    </source>
</evidence>